<feature type="transmembrane region" description="Helical" evidence="6">
    <location>
        <begin position="192"/>
        <end position="217"/>
    </location>
</feature>
<evidence type="ECO:0000256" key="6">
    <source>
        <dbReference type="SAM" id="Phobius"/>
    </source>
</evidence>
<keyword evidence="8" id="KW-1185">Reference proteome</keyword>
<feature type="transmembrane region" description="Helical" evidence="6">
    <location>
        <begin position="95"/>
        <end position="120"/>
    </location>
</feature>
<feature type="transmembrane region" description="Helical" evidence="6">
    <location>
        <begin position="338"/>
        <end position="364"/>
    </location>
</feature>
<comment type="caution">
    <text evidence="7">The sequence shown here is derived from an EMBL/GenBank/DDBJ whole genome shotgun (WGS) entry which is preliminary data.</text>
</comment>
<evidence type="ECO:0000313" key="7">
    <source>
        <dbReference type="EMBL" id="CAJ1962358.1"/>
    </source>
</evidence>
<keyword evidence="4 6" id="KW-0472">Membrane</keyword>
<dbReference type="SUPFAM" id="SSF81321">
    <property type="entry name" value="Family A G protein-coupled receptor-like"/>
    <property type="match status" value="1"/>
</dbReference>
<feature type="transmembrane region" description="Helical" evidence="6">
    <location>
        <begin position="307"/>
        <end position="326"/>
    </location>
</feature>
<comment type="subcellular location">
    <subcellularLocation>
        <location evidence="1">Membrane</location>
        <topology evidence="1">Multi-pass membrane protein</topology>
    </subcellularLocation>
</comment>
<feature type="region of interest" description="Disordered" evidence="5">
    <location>
        <begin position="240"/>
        <end position="286"/>
    </location>
</feature>
<gene>
    <name evidence="7" type="ORF">CYCCA115_LOCUS19647</name>
</gene>
<evidence type="ECO:0000256" key="4">
    <source>
        <dbReference type="ARBA" id="ARBA00023136"/>
    </source>
</evidence>
<dbReference type="CDD" id="cd00637">
    <property type="entry name" value="7tm_classA_rhodopsin-like"/>
    <property type="match status" value="1"/>
</dbReference>
<feature type="transmembrane region" description="Helical" evidence="6">
    <location>
        <begin position="141"/>
        <end position="161"/>
    </location>
</feature>
<reference evidence="7" key="1">
    <citation type="submission" date="2023-08" db="EMBL/GenBank/DDBJ databases">
        <authorList>
            <person name="Audoor S."/>
            <person name="Bilcke G."/>
        </authorList>
    </citation>
    <scope>NUCLEOTIDE SEQUENCE</scope>
</reference>
<feature type="compositionally biased region" description="Basic and acidic residues" evidence="5">
    <location>
        <begin position="537"/>
        <end position="548"/>
    </location>
</feature>
<feature type="transmembrane region" description="Helical" evidence="6">
    <location>
        <begin position="54"/>
        <end position="75"/>
    </location>
</feature>
<dbReference type="PANTHER" id="PTHR23112">
    <property type="entry name" value="G PROTEIN-COUPLED RECEPTOR 157-RELATED"/>
    <property type="match status" value="1"/>
</dbReference>
<dbReference type="EMBL" id="CAKOGP040002103">
    <property type="protein sequence ID" value="CAJ1962358.1"/>
    <property type="molecule type" value="Genomic_DNA"/>
</dbReference>
<evidence type="ECO:0000256" key="1">
    <source>
        <dbReference type="ARBA" id="ARBA00004141"/>
    </source>
</evidence>
<dbReference type="Gene3D" id="1.20.1070.10">
    <property type="entry name" value="Rhodopsin 7-helix transmembrane proteins"/>
    <property type="match status" value="1"/>
</dbReference>
<evidence type="ECO:0000256" key="3">
    <source>
        <dbReference type="ARBA" id="ARBA00022989"/>
    </source>
</evidence>
<name>A0AAD2G4A0_9STRA</name>
<sequence>MEDGEEEYLYIPTTTQMKIISLLVIPSSILSFIGSSLIIYNVSHDRKKSPYRRLLLALSVCDIIATSAFVTSPFLTTAGLKHTFVWSFGNPTSCAVQGAITQFSVAAQLYSCCLSFYFLLTIRYGMRETTFEKRLEKIMHFVVITFALGAATTGLVTGMFYPSHVGPGCWWSHPPEGDICANDSCGAEKMAWIFAGFPTLLCIFAIAINNLLLYCHVRSTVLQGQQRAIEIERKLSTYNKNQRAGSDDDNNSIKMSSGKFSNWDSETKRGSSMLGSGRWGSSEKPRSVLRSSDKQWQRVKDVGKQSFLYVGAYFLCFSATIVKQGLDGQGLDKVEGSGSVFLPLLILQSIFLPAQGLLNFMIHFRPKYIQARRKYTHETRLWCLKRTVFPNKMKPTTRPSGVSLTPSQRGNEDKKINYAGELVSGQDSVHGNSFSRINFNIDSIAGSVHESDQESANANSSKKKRSGTAKRVSYDDEESWRFRSYNRSPSVDSIPEALLEISTREEPTNTPVCDDTTDSQSMESLEAPATGSKRVSHTGEVEDVESNK</sequence>
<evidence type="ECO:0000313" key="8">
    <source>
        <dbReference type="Proteomes" id="UP001295423"/>
    </source>
</evidence>
<evidence type="ECO:0000256" key="5">
    <source>
        <dbReference type="SAM" id="MobiDB-lite"/>
    </source>
</evidence>
<dbReference type="AlphaFoldDB" id="A0AAD2G4A0"/>
<feature type="region of interest" description="Disordered" evidence="5">
    <location>
        <begin position="498"/>
        <end position="548"/>
    </location>
</feature>
<feature type="transmembrane region" description="Helical" evidence="6">
    <location>
        <begin position="20"/>
        <end position="42"/>
    </location>
</feature>
<keyword evidence="2 6" id="KW-0812">Transmembrane</keyword>
<proteinExistence type="predicted"/>
<keyword evidence="3 6" id="KW-1133">Transmembrane helix</keyword>
<evidence type="ECO:0000256" key="2">
    <source>
        <dbReference type="ARBA" id="ARBA00022692"/>
    </source>
</evidence>
<organism evidence="7 8">
    <name type="scientific">Cylindrotheca closterium</name>
    <dbReference type="NCBI Taxonomy" id="2856"/>
    <lineage>
        <taxon>Eukaryota</taxon>
        <taxon>Sar</taxon>
        <taxon>Stramenopiles</taxon>
        <taxon>Ochrophyta</taxon>
        <taxon>Bacillariophyta</taxon>
        <taxon>Bacillariophyceae</taxon>
        <taxon>Bacillariophycidae</taxon>
        <taxon>Bacillariales</taxon>
        <taxon>Bacillariaceae</taxon>
        <taxon>Cylindrotheca</taxon>
    </lineage>
</organism>
<dbReference type="PANTHER" id="PTHR23112:SF0">
    <property type="entry name" value="TRANSMEMBRANE PROTEIN 116"/>
    <property type="match status" value="1"/>
</dbReference>
<protein>
    <submittedName>
        <fullName evidence="7">Uncharacterized protein</fullName>
    </submittedName>
</protein>
<feature type="compositionally biased region" description="Polar residues" evidence="5">
    <location>
        <begin position="252"/>
        <end position="264"/>
    </location>
</feature>
<dbReference type="GO" id="GO:0005886">
    <property type="term" value="C:plasma membrane"/>
    <property type="evidence" value="ECO:0007669"/>
    <property type="project" value="TreeGrafter"/>
</dbReference>
<dbReference type="Proteomes" id="UP001295423">
    <property type="component" value="Unassembled WGS sequence"/>
</dbReference>
<feature type="region of interest" description="Disordered" evidence="5">
    <location>
        <begin position="450"/>
        <end position="480"/>
    </location>
</feature>
<accession>A0AAD2G4A0</accession>
<dbReference type="GO" id="GO:0004930">
    <property type="term" value="F:G protein-coupled receptor activity"/>
    <property type="evidence" value="ECO:0007669"/>
    <property type="project" value="TreeGrafter"/>
</dbReference>
<dbReference type="GO" id="GO:0007189">
    <property type="term" value="P:adenylate cyclase-activating G protein-coupled receptor signaling pathway"/>
    <property type="evidence" value="ECO:0007669"/>
    <property type="project" value="TreeGrafter"/>
</dbReference>